<sequence length="80" mass="9235">MTLEISSDLLKKKNCTRLNISLIYRLSPANENIVLFELPLHIQSIETPPKVDLDLLIIVRKYGITNKKTFFVFIILLYAS</sequence>
<evidence type="ECO:0000313" key="2">
    <source>
        <dbReference type="Proteomes" id="UP000829196"/>
    </source>
</evidence>
<comment type="caution">
    <text evidence="1">The sequence shown here is derived from an EMBL/GenBank/DDBJ whole genome shotgun (WGS) entry which is preliminary data.</text>
</comment>
<dbReference type="Proteomes" id="UP000829196">
    <property type="component" value="Unassembled WGS sequence"/>
</dbReference>
<evidence type="ECO:0000313" key="1">
    <source>
        <dbReference type="EMBL" id="KAI0524734.1"/>
    </source>
</evidence>
<reference evidence="1" key="1">
    <citation type="journal article" date="2022" name="Front. Genet.">
        <title>Chromosome-Scale Assembly of the Dendrobium nobile Genome Provides Insights Into the Molecular Mechanism of the Biosynthesis of the Medicinal Active Ingredient of Dendrobium.</title>
        <authorList>
            <person name="Xu Q."/>
            <person name="Niu S.-C."/>
            <person name="Li K.-L."/>
            <person name="Zheng P.-J."/>
            <person name="Zhang X.-J."/>
            <person name="Jia Y."/>
            <person name="Liu Y."/>
            <person name="Niu Y.-X."/>
            <person name="Yu L.-H."/>
            <person name="Chen D.-F."/>
            <person name="Zhang G.-Q."/>
        </authorList>
    </citation>
    <scope>NUCLEOTIDE SEQUENCE</scope>
    <source>
        <tissue evidence="1">Leaf</tissue>
    </source>
</reference>
<dbReference type="EMBL" id="JAGYWB010000004">
    <property type="protein sequence ID" value="KAI0524734.1"/>
    <property type="molecule type" value="Genomic_DNA"/>
</dbReference>
<accession>A0A8T3C212</accession>
<protein>
    <submittedName>
        <fullName evidence="1">Uncharacterized protein</fullName>
    </submittedName>
</protein>
<dbReference type="AlphaFoldDB" id="A0A8T3C212"/>
<proteinExistence type="predicted"/>
<gene>
    <name evidence="1" type="ORF">KFK09_004118</name>
</gene>
<keyword evidence="2" id="KW-1185">Reference proteome</keyword>
<organism evidence="1 2">
    <name type="scientific">Dendrobium nobile</name>
    <name type="common">Orchid</name>
    <dbReference type="NCBI Taxonomy" id="94219"/>
    <lineage>
        <taxon>Eukaryota</taxon>
        <taxon>Viridiplantae</taxon>
        <taxon>Streptophyta</taxon>
        <taxon>Embryophyta</taxon>
        <taxon>Tracheophyta</taxon>
        <taxon>Spermatophyta</taxon>
        <taxon>Magnoliopsida</taxon>
        <taxon>Liliopsida</taxon>
        <taxon>Asparagales</taxon>
        <taxon>Orchidaceae</taxon>
        <taxon>Epidendroideae</taxon>
        <taxon>Malaxideae</taxon>
        <taxon>Dendrobiinae</taxon>
        <taxon>Dendrobium</taxon>
    </lineage>
</organism>
<name>A0A8T3C212_DENNO</name>